<gene>
    <name evidence="1" type="ORF">L6452_22381</name>
</gene>
<dbReference type="Proteomes" id="UP001055879">
    <property type="component" value="Linkage Group LG07"/>
</dbReference>
<accession>A0ACB9AZ85</accession>
<evidence type="ECO:0000313" key="1">
    <source>
        <dbReference type="EMBL" id="KAI3715399.1"/>
    </source>
</evidence>
<reference evidence="2" key="1">
    <citation type="journal article" date="2022" name="Mol. Ecol. Resour.">
        <title>The genomes of chicory, endive, great burdock and yacon provide insights into Asteraceae palaeo-polyploidization history and plant inulin production.</title>
        <authorList>
            <person name="Fan W."/>
            <person name="Wang S."/>
            <person name="Wang H."/>
            <person name="Wang A."/>
            <person name="Jiang F."/>
            <person name="Liu H."/>
            <person name="Zhao H."/>
            <person name="Xu D."/>
            <person name="Zhang Y."/>
        </authorList>
    </citation>
    <scope>NUCLEOTIDE SEQUENCE [LARGE SCALE GENOMIC DNA]</scope>
    <source>
        <strain evidence="2">cv. Niubang</strain>
    </source>
</reference>
<reference evidence="1 2" key="2">
    <citation type="journal article" date="2022" name="Mol. Ecol. Resour.">
        <title>The genomes of chicory, endive, great burdock and yacon provide insights into Asteraceae paleo-polyploidization history and plant inulin production.</title>
        <authorList>
            <person name="Fan W."/>
            <person name="Wang S."/>
            <person name="Wang H."/>
            <person name="Wang A."/>
            <person name="Jiang F."/>
            <person name="Liu H."/>
            <person name="Zhao H."/>
            <person name="Xu D."/>
            <person name="Zhang Y."/>
        </authorList>
    </citation>
    <scope>NUCLEOTIDE SEQUENCE [LARGE SCALE GENOMIC DNA]</scope>
    <source>
        <strain evidence="2">cv. Niubang</strain>
    </source>
</reference>
<name>A0ACB9AZ85_ARCLA</name>
<dbReference type="EMBL" id="CM042053">
    <property type="protein sequence ID" value="KAI3715399.1"/>
    <property type="molecule type" value="Genomic_DNA"/>
</dbReference>
<evidence type="ECO:0000313" key="2">
    <source>
        <dbReference type="Proteomes" id="UP001055879"/>
    </source>
</evidence>
<protein>
    <submittedName>
        <fullName evidence="1">Uncharacterized protein</fullName>
    </submittedName>
</protein>
<comment type="caution">
    <text evidence="1">The sequence shown here is derived from an EMBL/GenBank/DDBJ whole genome shotgun (WGS) entry which is preliminary data.</text>
</comment>
<organism evidence="1 2">
    <name type="scientific">Arctium lappa</name>
    <name type="common">Greater burdock</name>
    <name type="synonym">Lappa major</name>
    <dbReference type="NCBI Taxonomy" id="4217"/>
    <lineage>
        <taxon>Eukaryota</taxon>
        <taxon>Viridiplantae</taxon>
        <taxon>Streptophyta</taxon>
        <taxon>Embryophyta</taxon>
        <taxon>Tracheophyta</taxon>
        <taxon>Spermatophyta</taxon>
        <taxon>Magnoliopsida</taxon>
        <taxon>eudicotyledons</taxon>
        <taxon>Gunneridae</taxon>
        <taxon>Pentapetalae</taxon>
        <taxon>asterids</taxon>
        <taxon>campanulids</taxon>
        <taxon>Asterales</taxon>
        <taxon>Asteraceae</taxon>
        <taxon>Carduoideae</taxon>
        <taxon>Cardueae</taxon>
        <taxon>Arctiinae</taxon>
        <taxon>Arctium</taxon>
    </lineage>
</organism>
<proteinExistence type="predicted"/>
<keyword evidence="2" id="KW-1185">Reference proteome</keyword>
<sequence length="158" mass="17619">MRTTTEKPKNEPEVCVATVDDQYREDGTNMFIGDDEDGEVRRTMGSSLGGVEGHYWPFNSSPTRNPRLSSSPSKAQIQKPIPNHHPHRPNPINNQRSHRAAATTVVVSEQVREGNGSRFMKAFKAMEDLEKRAIANTDGENGEVEKRLEAISAFSQNL</sequence>